<gene>
    <name evidence="1" type="ORF">NPIL_486481</name>
</gene>
<reference evidence="1" key="1">
    <citation type="submission" date="2020-08" db="EMBL/GenBank/DDBJ databases">
        <title>Multicomponent nature underlies the extraordinary mechanical properties of spider dragline silk.</title>
        <authorList>
            <person name="Kono N."/>
            <person name="Nakamura H."/>
            <person name="Mori M."/>
            <person name="Yoshida Y."/>
            <person name="Ohtoshi R."/>
            <person name="Malay A.D."/>
            <person name="Moran D.A.P."/>
            <person name="Tomita M."/>
            <person name="Numata K."/>
            <person name="Arakawa K."/>
        </authorList>
    </citation>
    <scope>NUCLEOTIDE SEQUENCE</scope>
</reference>
<accession>A0A8X6NXY1</accession>
<protein>
    <submittedName>
        <fullName evidence="1">Uncharacterized protein</fullName>
    </submittedName>
</protein>
<feature type="non-terminal residue" evidence="1">
    <location>
        <position position="1"/>
    </location>
</feature>
<evidence type="ECO:0000313" key="1">
    <source>
        <dbReference type="EMBL" id="GFT38155.1"/>
    </source>
</evidence>
<dbReference type="Proteomes" id="UP000887013">
    <property type="component" value="Unassembled WGS sequence"/>
</dbReference>
<dbReference type="OrthoDB" id="6437326at2759"/>
<organism evidence="1 2">
    <name type="scientific">Nephila pilipes</name>
    <name type="common">Giant wood spider</name>
    <name type="synonym">Nephila maculata</name>
    <dbReference type="NCBI Taxonomy" id="299642"/>
    <lineage>
        <taxon>Eukaryota</taxon>
        <taxon>Metazoa</taxon>
        <taxon>Ecdysozoa</taxon>
        <taxon>Arthropoda</taxon>
        <taxon>Chelicerata</taxon>
        <taxon>Arachnida</taxon>
        <taxon>Araneae</taxon>
        <taxon>Araneomorphae</taxon>
        <taxon>Entelegynae</taxon>
        <taxon>Araneoidea</taxon>
        <taxon>Nephilidae</taxon>
        <taxon>Nephila</taxon>
    </lineage>
</organism>
<evidence type="ECO:0000313" key="2">
    <source>
        <dbReference type="Proteomes" id="UP000887013"/>
    </source>
</evidence>
<name>A0A8X6NXY1_NEPPI</name>
<comment type="caution">
    <text evidence="1">The sequence shown here is derived from an EMBL/GenBank/DDBJ whole genome shotgun (WGS) entry which is preliminary data.</text>
</comment>
<keyword evidence="2" id="KW-1185">Reference proteome</keyword>
<dbReference type="EMBL" id="BMAW01109387">
    <property type="protein sequence ID" value="GFT38155.1"/>
    <property type="molecule type" value="Genomic_DNA"/>
</dbReference>
<dbReference type="AlphaFoldDB" id="A0A8X6NXY1"/>
<sequence>EPWLIGPCRNFENIKRTHSDYRKGVTVSECLKNCLDEKYSTEAAIALRLQPRACGLPLLNLYRCPIPPNTGRMKLMGSTLGIESHSPHVK</sequence>
<proteinExistence type="predicted"/>